<keyword evidence="2" id="KW-0812">Transmembrane</keyword>
<proteinExistence type="predicted"/>
<evidence type="ECO:0000313" key="3">
    <source>
        <dbReference type="EMBL" id="MCU0104725.1"/>
    </source>
</evidence>
<feature type="coiled-coil region" evidence="1">
    <location>
        <begin position="71"/>
        <end position="135"/>
    </location>
</feature>
<comment type="caution">
    <text evidence="3">The sequence shown here is derived from an EMBL/GenBank/DDBJ whole genome shotgun (WGS) entry which is preliminary data.</text>
</comment>
<dbReference type="Proteomes" id="UP001209076">
    <property type="component" value="Unassembled WGS sequence"/>
</dbReference>
<keyword evidence="4" id="KW-1185">Reference proteome</keyword>
<reference evidence="4" key="1">
    <citation type="submission" date="2023-07" db="EMBL/GenBank/DDBJ databases">
        <title>Novel Mycoplasma species identified in domestic and wild animals.</title>
        <authorList>
            <person name="Volokhov D.V."/>
            <person name="Furtak V.A."/>
            <person name="Zagorodnyaya T.A."/>
        </authorList>
    </citation>
    <scope>NUCLEOTIDE SEQUENCE [LARGE SCALE GENOMIC DNA]</scope>
    <source>
        <strain evidence="4">92-19</strain>
    </source>
</reference>
<keyword evidence="2" id="KW-1133">Transmembrane helix</keyword>
<dbReference type="RefSeq" id="WP_262095975.1">
    <property type="nucleotide sequence ID" value="NZ_JAOEGN010000005.1"/>
</dbReference>
<name>A0ABT2PUV0_9MOLU</name>
<keyword evidence="2" id="KW-0472">Membrane</keyword>
<organism evidence="3 4">
    <name type="scientific">Paracholeplasma vituli</name>
    <dbReference type="NCBI Taxonomy" id="69473"/>
    <lineage>
        <taxon>Bacteria</taxon>
        <taxon>Bacillati</taxon>
        <taxon>Mycoplasmatota</taxon>
        <taxon>Mollicutes</taxon>
        <taxon>Acholeplasmatales</taxon>
        <taxon>Acholeplasmataceae</taxon>
        <taxon>Paracholeplasma</taxon>
    </lineage>
</organism>
<accession>A0ABT2PUV0</accession>
<dbReference type="EMBL" id="JAOEGN010000005">
    <property type="protein sequence ID" value="MCU0104725.1"/>
    <property type="molecule type" value="Genomic_DNA"/>
</dbReference>
<gene>
    <name evidence="3" type="ORF">N7603_03550</name>
</gene>
<protein>
    <submittedName>
        <fullName evidence="3">Uncharacterized protein</fullName>
    </submittedName>
</protein>
<evidence type="ECO:0000313" key="4">
    <source>
        <dbReference type="Proteomes" id="UP001209076"/>
    </source>
</evidence>
<evidence type="ECO:0000256" key="2">
    <source>
        <dbReference type="SAM" id="Phobius"/>
    </source>
</evidence>
<evidence type="ECO:0000256" key="1">
    <source>
        <dbReference type="SAM" id="Coils"/>
    </source>
</evidence>
<keyword evidence="1" id="KW-0175">Coiled coil</keyword>
<sequence length="136" mass="16352">MPNIVVILLWVLLSFVILALTITIGLYIMWQIWNIIFIPVYKRYRFNIEKAQAERELYAIEIKKASLIEINSDYEEKFKEISLENKKLEMENKKLQQSMAEDKLLYQELQLKKKEKELLEQTKELEKKAKKADKEK</sequence>
<feature type="transmembrane region" description="Helical" evidence="2">
    <location>
        <begin position="6"/>
        <end position="30"/>
    </location>
</feature>